<dbReference type="OrthoDB" id="419598at2759"/>
<accession>A0A1V8T5D0</accession>
<evidence type="ECO:0000256" key="1">
    <source>
        <dbReference type="ARBA" id="ARBA00022857"/>
    </source>
</evidence>
<sequence length="308" mass="34086">MLILIAGITGSLGLRLAQVALERGVSVRGLGRNPRKLNTELSARLESFVESESYYDIIALEKALQSVDAVIAAYAPHPVMDLDAQLLLARATERAGIKVYIASAWSRDWTNLKYGDFEHYNNHIAFEHQIATTSPLRPVYIFSGLFADLLYTPYGPGAFSKGSQRSEMCYYGDGDSNKWPWSTQDDVAEWTIDILLYAPGVLAGDGGYFKIRSGVTTITELATTYEKVLQTSIDVTRKGTLRDLEERLAGLRKVKGRAGYFEYMGEAAAVVASKGLWENTDVTVLDQFRHSTSLEEYLSGEKIAGRMA</sequence>
<feature type="domain" description="NmrA-like" evidence="3">
    <location>
        <begin position="2"/>
        <end position="278"/>
    </location>
</feature>
<evidence type="ECO:0000313" key="4">
    <source>
        <dbReference type="EMBL" id="OQO06623.1"/>
    </source>
</evidence>
<name>A0A1V8T5D0_9PEZI</name>
<dbReference type="EMBL" id="NAJO01000016">
    <property type="protein sequence ID" value="OQO06623.1"/>
    <property type="molecule type" value="Genomic_DNA"/>
</dbReference>
<dbReference type="InterPro" id="IPR036291">
    <property type="entry name" value="NAD(P)-bd_dom_sf"/>
</dbReference>
<dbReference type="Gene3D" id="3.40.50.720">
    <property type="entry name" value="NAD(P)-binding Rossmann-like Domain"/>
    <property type="match status" value="1"/>
</dbReference>
<comment type="caution">
    <text evidence="4">The sequence shown here is derived from an EMBL/GenBank/DDBJ whole genome shotgun (WGS) entry which is preliminary data.</text>
</comment>
<dbReference type="Proteomes" id="UP000192596">
    <property type="component" value="Unassembled WGS sequence"/>
</dbReference>
<dbReference type="PANTHER" id="PTHR47706">
    <property type="entry name" value="NMRA-LIKE FAMILY PROTEIN"/>
    <property type="match status" value="1"/>
</dbReference>
<evidence type="ECO:0000313" key="5">
    <source>
        <dbReference type="Proteomes" id="UP000192596"/>
    </source>
</evidence>
<evidence type="ECO:0000259" key="3">
    <source>
        <dbReference type="Pfam" id="PF05368"/>
    </source>
</evidence>
<protein>
    <recommendedName>
        <fullName evidence="3">NmrA-like domain-containing protein</fullName>
    </recommendedName>
</protein>
<keyword evidence="1" id="KW-0521">NADP</keyword>
<organism evidence="4 5">
    <name type="scientific">Cryoendolithus antarcticus</name>
    <dbReference type="NCBI Taxonomy" id="1507870"/>
    <lineage>
        <taxon>Eukaryota</taxon>
        <taxon>Fungi</taxon>
        <taxon>Dikarya</taxon>
        <taxon>Ascomycota</taxon>
        <taxon>Pezizomycotina</taxon>
        <taxon>Dothideomycetes</taxon>
        <taxon>Dothideomycetidae</taxon>
        <taxon>Cladosporiales</taxon>
        <taxon>Cladosporiaceae</taxon>
        <taxon>Cryoendolithus</taxon>
    </lineage>
</organism>
<dbReference type="InParanoid" id="A0A1V8T5D0"/>
<dbReference type="AlphaFoldDB" id="A0A1V8T5D0"/>
<proteinExistence type="predicted"/>
<gene>
    <name evidence="4" type="ORF">B0A48_08410</name>
</gene>
<dbReference type="SUPFAM" id="SSF51735">
    <property type="entry name" value="NAD(P)-binding Rossmann-fold domains"/>
    <property type="match status" value="1"/>
</dbReference>
<reference evidence="5" key="1">
    <citation type="submission" date="2017-03" db="EMBL/GenBank/DDBJ databases">
        <title>Genomes of endolithic fungi from Antarctica.</title>
        <authorList>
            <person name="Coleine C."/>
            <person name="Masonjones S."/>
            <person name="Stajich J.E."/>
        </authorList>
    </citation>
    <scope>NUCLEOTIDE SEQUENCE [LARGE SCALE GENOMIC DNA]</scope>
    <source>
        <strain evidence="5">CCFEE 5527</strain>
    </source>
</reference>
<evidence type="ECO:0000256" key="2">
    <source>
        <dbReference type="ARBA" id="ARBA00023002"/>
    </source>
</evidence>
<keyword evidence="5" id="KW-1185">Reference proteome</keyword>
<dbReference type="PANTHER" id="PTHR47706:SF9">
    <property type="entry name" value="NMRA-LIKE DOMAIN-CONTAINING PROTEIN-RELATED"/>
    <property type="match status" value="1"/>
</dbReference>
<dbReference type="STRING" id="1507870.A0A1V8T5D0"/>
<keyword evidence="2" id="KW-0560">Oxidoreductase</keyword>
<dbReference type="InterPro" id="IPR008030">
    <property type="entry name" value="NmrA-like"/>
</dbReference>
<dbReference type="GO" id="GO:0016491">
    <property type="term" value="F:oxidoreductase activity"/>
    <property type="evidence" value="ECO:0007669"/>
    <property type="project" value="UniProtKB-KW"/>
</dbReference>
<dbReference type="InterPro" id="IPR051609">
    <property type="entry name" value="NmrA/Isoflavone_reductase-like"/>
</dbReference>
<dbReference type="Pfam" id="PF05368">
    <property type="entry name" value="NmrA"/>
    <property type="match status" value="1"/>
</dbReference>